<keyword evidence="5" id="KW-1185">Reference proteome</keyword>
<dbReference type="PANTHER" id="PTHR30373:SF2">
    <property type="entry name" value="UPF0603 PROTEIN YGCG"/>
    <property type="match status" value="1"/>
</dbReference>
<feature type="domain" description="TPM" evidence="3">
    <location>
        <begin position="41"/>
        <end position="166"/>
    </location>
</feature>
<name>A0A2T1M061_9CHRO</name>
<comment type="caution">
    <text evidence="4">The sequence shown here is derived from an EMBL/GenBank/DDBJ whole genome shotgun (WGS) entry which is preliminary data.</text>
</comment>
<keyword evidence="2" id="KW-0732">Signal</keyword>
<proteinExistence type="predicted"/>
<evidence type="ECO:0000256" key="1">
    <source>
        <dbReference type="SAM" id="Phobius"/>
    </source>
</evidence>
<sequence length="234" mass="25725">MKRLLSFFCTVLLAWGLLMIPAHATGVYDLPPLSSGDPTWVIDNADTISRANEAKVSGDLKKLADRTGNEVRMVVIRRLDFGQTMNQFADDLFNKWYPTPEEKENQTLLIIDTLTNATAIRTGKGVQNLLTDDIADSVVSETVAVPLKNGAKYNQALLDASRRVSAVLSGEPDPGPPDVQEINIDSTFTSAEDTNDTSASIWVIVFLFFATLIPMVTYFWYAGFPWGGGGEEEE</sequence>
<feature type="transmembrane region" description="Helical" evidence="1">
    <location>
        <begin position="199"/>
        <end position="221"/>
    </location>
</feature>
<organism evidence="4 5">
    <name type="scientific">Aphanothece hegewaldii CCALA 016</name>
    <dbReference type="NCBI Taxonomy" id="2107694"/>
    <lineage>
        <taxon>Bacteria</taxon>
        <taxon>Bacillati</taxon>
        <taxon>Cyanobacteriota</taxon>
        <taxon>Cyanophyceae</taxon>
        <taxon>Oscillatoriophycideae</taxon>
        <taxon>Chroococcales</taxon>
        <taxon>Aphanothecaceae</taxon>
        <taxon>Aphanothece</taxon>
    </lineage>
</organism>
<dbReference type="Gene3D" id="3.10.310.50">
    <property type="match status" value="1"/>
</dbReference>
<feature type="signal peptide" evidence="2">
    <location>
        <begin position="1"/>
        <end position="24"/>
    </location>
</feature>
<dbReference type="PANTHER" id="PTHR30373">
    <property type="entry name" value="UPF0603 PROTEIN YGCG"/>
    <property type="match status" value="1"/>
</dbReference>
<evidence type="ECO:0000259" key="3">
    <source>
        <dbReference type="Pfam" id="PF04536"/>
    </source>
</evidence>
<reference evidence="4 5" key="1">
    <citation type="submission" date="2018-03" db="EMBL/GenBank/DDBJ databases">
        <title>The ancient ancestry and fast evolution of plastids.</title>
        <authorList>
            <person name="Moore K.R."/>
            <person name="Magnabosco C."/>
            <person name="Momper L."/>
            <person name="Gold D.A."/>
            <person name="Bosak T."/>
            <person name="Fournier G.P."/>
        </authorList>
    </citation>
    <scope>NUCLEOTIDE SEQUENCE [LARGE SCALE GENOMIC DNA]</scope>
    <source>
        <strain evidence="4 5">CCALA 016</strain>
    </source>
</reference>
<dbReference type="NCBIfam" id="NF047379">
    <property type="entry name" value="photo_II_Psb32"/>
    <property type="match status" value="1"/>
</dbReference>
<evidence type="ECO:0000313" key="4">
    <source>
        <dbReference type="EMBL" id="PSF38037.1"/>
    </source>
</evidence>
<gene>
    <name evidence="4" type="ORF">C7H19_06065</name>
</gene>
<feature type="chain" id="PRO_5015536431" evidence="2">
    <location>
        <begin position="25"/>
        <end position="234"/>
    </location>
</feature>
<protein>
    <submittedName>
        <fullName evidence="4">Beta-propeller domain-containing protein, methanol dehydrogenase</fullName>
    </submittedName>
</protein>
<accession>A0A2T1M061</accession>
<dbReference type="Proteomes" id="UP000239001">
    <property type="component" value="Unassembled WGS sequence"/>
</dbReference>
<dbReference type="OrthoDB" id="458740at2"/>
<reference evidence="4 5" key="2">
    <citation type="submission" date="2018-03" db="EMBL/GenBank/DDBJ databases">
        <authorList>
            <person name="Keele B.F."/>
        </authorList>
    </citation>
    <scope>NUCLEOTIDE SEQUENCE [LARGE SCALE GENOMIC DNA]</scope>
    <source>
        <strain evidence="4 5">CCALA 016</strain>
    </source>
</reference>
<dbReference type="AlphaFoldDB" id="A0A2T1M061"/>
<dbReference type="EMBL" id="PXOH01000005">
    <property type="protein sequence ID" value="PSF38037.1"/>
    <property type="molecule type" value="Genomic_DNA"/>
</dbReference>
<keyword evidence="1" id="KW-1133">Transmembrane helix</keyword>
<dbReference type="Pfam" id="PF04536">
    <property type="entry name" value="TPM_phosphatase"/>
    <property type="match status" value="1"/>
</dbReference>
<dbReference type="RefSeq" id="WP_106456004.1">
    <property type="nucleotide sequence ID" value="NZ_PXOH01000005.1"/>
</dbReference>
<evidence type="ECO:0000256" key="2">
    <source>
        <dbReference type="SAM" id="SignalP"/>
    </source>
</evidence>
<keyword evidence="1" id="KW-0812">Transmembrane</keyword>
<evidence type="ECO:0000313" key="5">
    <source>
        <dbReference type="Proteomes" id="UP000239001"/>
    </source>
</evidence>
<dbReference type="InterPro" id="IPR007621">
    <property type="entry name" value="TPM_dom"/>
</dbReference>
<keyword evidence="1" id="KW-0472">Membrane</keyword>